<dbReference type="EMBL" id="JAMYWD010000012">
    <property type="protein sequence ID" value="KAJ4952192.1"/>
    <property type="molecule type" value="Genomic_DNA"/>
</dbReference>
<dbReference type="InterPro" id="IPR015300">
    <property type="entry name" value="DNA-bd_pseudobarrel_sf"/>
</dbReference>
<keyword evidence="9" id="KW-1185">Reference proteome</keyword>
<dbReference type="GO" id="GO:0003677">
    <property type="term" value="F:DNA binding"/>
    <property type="evidence" value="ECO:0007669"/>
    <property type="project" value="UniProtKB-KW"/>
</dbReference>
<dbReference type="GO" id="GO:0005634">
    <property type="term" value="C:nucleus"/>
    <property type="evidence" value="ECO:0007669"/>
    <property type="project" value="UniProtKB-SubCell"/>
</dbReference>
<dbReference type="OrthoDB" id="638806at2759"/>
<evidence type="ECO:0000256" key="3">
    <source>
        <dbReference type="ARBA" id="ARBA00023125"/>
    </source>
</evidence>
<feature type="region of interest" description="Disordered" evidence="6">
    <location>
        <begin position="1"/>
        <end position="27"/>
    </location>
</feature>
<name>A0A9Q0GQF9_9MAGN</name>
<organism evidence="8 9">
    <name type="scientific">Protea cynaroides</name>
    <dbReference type="NCBI Taxonomy" id="273540"/>
    <lineage>
        <taxon>Eukaryota</taxon>
        <taxon>Viridiplantae</taxon>
        <taxon>Streptophyta</taxon>
        <taxon>Embryophyta</taxon>
        <taxon>Tracheophyta</taxon>
        <taxon>Spermatophyta</taxon>
        <taxon>Magnoliopsida</taxon>
        <taxon>Proteales</taxon>
        <taxon>Proteaceae</taxon>
        <taxon>Protea</taxon>
    </lineage>
</organism>
<reference evidence="8" key="1">
    <citation type="journal article" date="2023" name="Plant J.">
        <title>The genome of the king protea, Protea cynaroides.</title>
        <authorList>
            <person name="Chang J."/>
            <person name="Duong T.A."/>
            <person name="Schoeman C."/>
            <person name="Ma X."/>
            <person name="Roodt D."/>
            <person name="Barker N."/>
            <person name="Li Z."/>
            <person name="Van de Peer Y."/>
            <person name="Mizrachi E."/>
        </authorList>
    </citation>
    <scope>NUCLEOTIDE SEQUENCE</scope>
    <source>
        <tissue evidence="8">Young leaves</tissue>
    </source>
</reference>
<gene>
    <name evidence="8" type="ORF">NE237_029024</name>
</gene>
<keyword evidence="2" id="KW-0805">Transcription regulation</keyword>
<dbReference type="PANTHER" id="PTHR31391:SF64">
    <property type="entry name" value="B3 DOMAIN-CONTAINING PROTEIN OS06G0112300"/>
    <property type="match status" value="1"/>
</dbReference>
<dbReference type="CDD" id="cd10017">
    <property type="entry name" value="B3_DNA"/>
    <property type="match status" value="1"/>
</dbReference>
<feature type="domain" description="TF-B3" evidence="7">
    <location>
        <begin position="116"/>
        <end position="173"/>
    </location>
</feature>
<evidence type="ECO:0000259" key="7">
    <source>
        <dbReference type="PROSITE" id="PS50863"/>
    </source>
</evidence>
<keyword evidence="5" id="KW-0539">Nucleus</keyword>
<dbReference type="SMART" id="SM01019">
    <property type="entry name" value="B3"/>
    <property type="match status" value="1"/>
</dbReference>
<evidence type="ECO:0000256" key="2">
    <source>
        <dbReference type="ARBA" id="ARBA00023015"/>
    </source>
</evidence>
<dbReference type="AlphaFoldDB" id="A0A9Q0GQF9"/>
<evidence type="ECO:0000313" key="8">
    <source>
        <dbReference type="EMBL" id="KAJ4952192.1"/>
    </source>
</evidence>
<comment type="caution">
    <text evidence="8">The sequence shown here is derived from an EMBL/GenBank/DDBJ whole genome shotgun (WGS) entry which is preliminary data.</text>
</comment>
<evidence type="ECO:0000256" key="1">
    <source>
        <dbReference type="ARBA" id="ARBA00004123"/>
    </source>
</evidence>
<dbReference type="PROSITE" id="PS50863">
    <property type="entry name" value="B3"/>
    <property type="match status" value="1"/>
</dbReference>
<accession>A0A9Q0GQF9</accession>
<evidence type="ECO:0000256" key="5">
    <source>
        <dbReference type="ARBA" id="ARBA00023242"/>
    </source>
</evidence>
<dbReference type="Proteomes" id="UP001141806">
    <property type="component" value="Unassembled WGS sequence"/>
</dbReference>
<evidence type="ECO:0000256" key="6">
    <source>
        <dbReference type="SAM" id="MobiDB-lite"/>
    </source>
</evidence>
<evidence type="ECO:0000256" key="4">
    <source>
        <dbReference type="ARBA" id="ARBA00023163"/>
    </source>
</evidence>
<evidence type="ECO:0000313" key="9">
    <source>
        <dbReference type="Proteomes" id="UP001141806"/>
    </source>
</evidence>
<comment type="subcellular location">
    <subcellularLocation>
        <location evidence="1">Nucleus</location>
    </subcellularLocation>
</comment>
<sequence length="204" mass="23143">MADNLASKPNIHCEDSGKRIALSSGQRNDKGNIMEKLQFQGSNAKPHATEPQAQPLFKPTNNVVHDDEFMPLSGNPYFHCIMGKSNVKSPFQMAIPVKLHPLFPSVIVPVVLTFGNKEWKMNYIGDRRIKRFDVGWRFFAVDNNLKIGDGCVFDLMENTSEIIKFRVQILRGDIPVEFLCRVSGLKEAMVGKHILCYDSYRNDL</sequence>
<dbReference type="Pfam" id="PF02362">
    <property type="entry name" value="B3"/>
    <property type="match status" value="1"/>
</dbReference>
<proteinExistence type="predicted"/>
<dbReference type="InterPro" id="IPR044837">
    <property type="entry name" value="REM16-like"/>
</dbReference>
<dbReference type="SUPFAM" id="SSF101936">
    <property type="entry name" value="DNA-binding pseudobarrel domain"/>
    <property type="match status" value="1"/>
</dbReference>
<keyword evidence="4" id="KW-0804">Transcription</keyword>
<dbReference type="InterPro" id="IPR003340">
    <property type="entry name" value="B3_DNA-bd"/>
</dbReference>
<dbReference type="Gene3D" id="2.40.330.10">
    <property type="entry name" value="DNA-binding pseudobarrel domain"/>
    <property type="match status" value="1"/>
</dbReference>
<dbReference type="PANTHER" id="PTHR31391">
    <property type="entry name" value="B3 DOMAIN-CONTAINING PROTEIN OS11G0197600-RELATED"/>
    <property type="match status" value="1"/>
</dbReference>
<protein>
    <recommendedName>
        <fullName evidence="7">TF-B3 domain-containing protein</fullName>
    </recommendedName>
</protein>
<keyword evidence="3" id="KW-0238">DNA-binding</keyword>